<name>A0A9X3D8B5_9ACTN</name>
<proteinExistence type="inferred from homology"/>
<feature type="domain" description="NmrA-like" evidence="3">
    <location>
        <begin position="4"/>
        <end position="229"/>
    </location>
</feature>
<dbReference type="CDD" id="cd05251">
    <property type="entry name" value="NmrA_like_SDR_a"/>
    <property type="match status" value="1"/>
</dbReference>
<sequence length="279" mass="29662">MTYVVLGATGGQGGAVAAELLEADLPVRAVVRDLESKRAQELSTRGIELVTGDMVSGDGLVDAFVGATGVFALTTPFETGVDAEITQGTAILDAARLAGVPYLVFSSVASADRGTGVPHFESKYRVEQALGDSGIPYTIVGPTYFYDNLLGSVDAVTAAGILPIAMPADTPLQQLSRRDLGRFVVELFRDPTSHVDERIDIASDSLTPDQMAAALSSVLTREVNAESYDPERISSPDMSAMFGFLSREGYQVDIPALHHRFPAVGWQSFAEWAAIQFGT</sequence>
<comment type="similarity">
    <text evidence="1">Belongs to the NmrA-type oxidoreductase family.</text>
</comment>
<evidence type="ECO:0000259" key="3">
    <source>
        <dbReference type="Pfam" id="PF05368"/>
    </source>
</evidence>
<dbReference type="AlphaFoldDB" id="A0A9X3D8B5"/>
<dbReference type="Pfam" id="PF05368">
    <property type="entry name" value="NmrA"/>
    <property type="match status" value="1"/>
</dbReference>
<keyword evidence="2" id="KW-0521">NADP</keyword>
<gene>
    <name evidence="4" type="ORF">OSB52_21055</name>
</gene>
<protein>
    <submittedName>
        <fullName evidence="4">NmrA/HSCARG family protein</fullName>
    </submittedName>
</protein>
<dbReference type="Gene3D" id="3.90.25.10">
    <property type="entry name" value="UDP-galactose 4-epimerase, domain 1"/>
    <property type="match status" value="1"/>
</dbReference>
<evidence type="ECO:0000256" key="2">
    <source>
        <dbReference type="ARBA" id="ARBA00022857"/>
    </source>
</evidence>
<dbReference type="SUPFAM" id="SSF51735">
    <property type="entry name" value="NAD(P)-binding Rossmann-fold domains"/>
    <property type="match status" value="1"/>
</dbReference>
<dbReference type="Proteomes" id="UP001143347">
    <property type="component" value="Unassembled WGS sequence"/>
</dbReference>
<accession>A0A9X3D8B5</accession>
<evidence type="ECO:0000256" key="1">
    <source>
        <dbReference type="ARBA" id="ARBA00006328"/>
    </source>
</evidence>
<dbReference type="InterPro" id="IPR008030">
    <property type="entry name" value="NmrA-like"/>
</dbReference>
<dbReference type="InterPro" id="IPR036291">
    <property type="entry name" value="NAD(P)-bd_dom_sf"/>
</dbReference>
<comment type="caution">
    <text evidence="4">The sequence shown here is derived from an EMBL/GenBank/DDBJ whole genome shotgun (WGS) entry which is preliminary data.</text>
</comment>
<dbReference type="InterPro" id="IPR051164">
    <property type="entry name" value="NmrA-like_oxidored"/>
</dbReference>
<reference evidence="4" key="1">
    <citation type="submission" date="2022-10" db="EMBL/GenBank/DDBJ databases">
        <title>WGS of marine actinomycetes from Thailand.</title>
        <authorList>
            <person name="Thawai C."/>
        </authorList>
    </citation>
    <scope>NUCLEOTIDE SEQUENCE</scope>
    <source>
        <strain evidence="4">SW21</strain>
    </source>
</reference>
<organism evidence="4 5">
    <name type="scientific">Gordonia aquimaris</name>
    <dbReference type="NCBI Taxonomy" id="2984863"/>
    <lineage>
        <taxon>Bacteria</taxon>
        <taxon>Bacillati</taxon>
        <taxon>Actinomycetota</taxon>
        <taxon>Actinomycetes</taxon>
        <taxon>Mycobacteriales</taxon>
        <taxon>Gordoniaceae</taxon>
        <taxon>Gordonia</taxon>
    </lineage>
</organism>
<dbReference type="EMBL" id="JAPKFM010000029">
    <property type="protein sequence ID" value="MCX2966572.1"/>
    <property type="molecule type" value="Genomic_DNA"/>
</dbReference>
<dbReference type="PANTHER" id="PTHR42748">
    <property type="entry name" value="NITROGEN METABOLITE REPRESSION PROTEIN NMRA FAMILY MEMBER"/>
    <property type="match status" value="1"/>
</dbReference>
<keyword evidence="5" id="KW-1185">Reference proteome</keyword>
<evidence type="ECO:0000313" key="4">
    <source>
        <dbReference type="EMBL" id="MCX2966572.1"/>
    </source>
</evidence>
<dbReference type="Gene3D" id="3.40.50.720">
    <property type="entry name" value="NAD(P)-binding Rossmann-like Domain"/>
    <property type="match status" value="1"/>
</dbReference>
<evidence type="ECO:0000313" key="5">
    <source>
        <dbReference type="Proteomes" id="UP001143347"/>
    </source>
</evidence>
<dbReference type="PANTHER" id="PTHR42748:SF7">
    <property type="entry name" value="NMRA LIKE REDOX SENSOR 1-RELATED"/>
    <property type="match status" value="1"/>
</dbReference>
<dbReference type="RefSeq" id="WP_235721686.1">
    <property type="nucleotide sequence ID" value="NZ_JAPKFM010000029.1"/>
</dbReference>